<sequence length="67" mass="7571">METNKPEAEIIQETVLGTRSSAIYILRPTINYDSLKPSSLCITPISAIEYRGHNQGSNNRAFDLFRK</sequence>
<accession>A0A2T9Z3K7</accession>
<protein>
    <submittedName>
        <fullName evidence="1">Uncharacterized protein</fullName>
    </submittedName>
</protein>
<name>A0A2T9Z3K7_9FUNG</name>
<proteinExistence type="predicted"/>
<evidence type="ECO:0000313" key="2">
    <source>
        <dbReference type="Proteomes" id="UP000245609"/>
    </source>
</evidence>
<comment type="caution">
    <text evidence="1">The sequence shown here is derived from an EMBL/GenBank/DDBJ whole genome shotgun (WGS) entry which is preliminary data.</text>
</comment>
<gene>
    <name evidence="1" type="ORF">BB560_005551</name>
</gene>
<reference evidence="1 2" key="1">
    <citation type="journal article" date="2018" name="MBio">
        <title>Comparative Genomics Reveals the Core Gene Toolbox for the Fungus-Insect Symbiosis.</title>
        <authorList>
            <person name="Wang Y."/>
            <person name="Stata M."/>
            <person name="Wang W."/>
            <person name="Stajich J.E."/>
            <person name="White M.M."/>
            <person name="Moncalvo J.M."/>
        </authorList>
    </citation>
    <scope>NUCLEOTIDE SEQUENCE [LARGE SCALE GENOMIC DNA]</scope>
    <source>
        <strain evidence="1 2">SC-DP-2</strain>
    </source>
</reference>
<keyword evidence="2" id="KW-1185">Reference proteome</keyword>
<evidence type="ECO:0000313" key="1">
    <source>
        <dbReference type="EMBL" id="PVU99151.1"/>
    </source>
</evidence>
<dbReference type="EMBL" id="MBFS01002301">
    <property type="protein sequence ID" value="PVU99151.1"/>
    <property type="molecule type" value="Genomic_DNA"/>
</dbReference>
<dbReference type="Proteomes" id="UP000245609">
    <property type="component" value="Unassembled WGS sequence"/>
</dbReference>
<dbReference type="AlphaFoldDB" id="A0A2T9Z3K7"/>
<organism evidence="1 2">
    <name type="scientific">Smittium megazygosporum</name>
    <dbReference type="NCBI Taxonomy" id="133381"/>
    <lineage>
        <taxon>Eukaryota</taxon>
        <taxon>Fungi</taxon>
        <taxon>Fungi incertae sedis</taxon>
        <taxon>Zoopagomycota</taxon>
        <taxon>Kickxellomycotina</taxon>
        <taxon>Harpellomycetes</taxon>
        <taxon>Harpellales</taxon>
        <taxon>Legeriomycetaceae</taxon>
        <taxon>Smittium</taxon>
    </lineage>
</organism>